<feature type="signal peptide" evidence="1">
    <location>
        <begin position="1"/>
        <end position="18"/>
    </location>
</feature>
<gene>
    <name evidence="3" type="ORF">SAMN05421856_101128</name>
</gene>
<dbReference type="SUPFAM" id="SSF56436">
    <property type="entry name" value="C-type lectin-like"/>
    <property type="match status" value="1"/>
</dbReference>
<dbReference type="InterPro" id="IPR016187">
    <property type="entry name" value="CTDL_fold"/>
</dbReference>
<sequence>MKNIITLAVHLISLTAFAQVGINTTVPYATLDIKAKVPGTNPEGLLIPKLSGTDIQNGPYGSNQTGTLVYVTAAPAAPNAVTIEITEPGFYYFNGTKWKKINSSGSTISYTTIADPNILGYVPSNTATASASAPATLTIGSVTATRRGTGNFGGHTYASYSTNGAVTWYQAYTAAKNMGGYLAVFTSDAEWQYVETNLLTPFSDFNTNGGWIGMCKFSWFAGNSLTPDPEFKWITGEQPNHDYSAGGTSAVRKINWFASGEPNNVGGVEGFVHFHYKNRNFTIIRNSYTSTHPWNDVPANDTNWIGANPGFIIEFQQ</sequence>
<reference evidence="4" key="1">
    <citation type="submission" date="2016-10" db="EMBL/GenBank/DDBJ databases">
        <authorList>
            <person name="Varghese N."/>
            <person name="Submissions S."/>
        </authorList>
    </citation>
    <scope>NUCLEOTIDE SEQUENCE [LARGE SCALE GENOMIC DNA]</scope>
    <source>
        <strain evidence="4">DSM 17453</strain>
    </source>
</reference>
<evidence type="ECO:0000256" key="1">
    <source>
        <dbReference type="SAM" id="SignalP"/>
    </source>
</evidence>
<dbReference type="InterPro" id="IPR001304">
    <property type="entry name" value="C-type_lectin-like"/>
</dbReference>
<dbReference type="RefSeq" id="WP_089997924.1">
    <property type="nucleotide sequence ID" value="NZ_FOBV01000001.1"/>
</dbReference>
<name>A0A1H7VPA4_9FLAO</name>
<dbReference type="Gene3D" id="3.10.100.10">
    <property type="entry name" value="Mannose-Binding Protein A, subunit A"/>
    <property type="match status" value="1"/>
</dbReference>
<feature type="chain" id="PRO_5011748992" description="C-type lectin domain-containing protein" evidence="1">
    <location>
        <begin position="19"/>
        <end position="317"/>
    </location>
</feature>
<dbReference type="AlphaFoldDB" id="A0A1H7VPA4"/>
<proteinExistence type="predicted"/>
<dbReference type="OrthoDB" id="1234557at2"/>
<evidence type="ECO:0000313" key="3">
    <source>
        <dbReference type="EMBL" id="SEM10637.1"/>
    </source>
</evidence>
<accession>A0A1H7VPA4</accession>
<keyword evidence="1" id="KW-0732">Signal</keyword>
<evidence type="ECO:0000259" key="2">
    <source>
        <dbReference type="PROSITE" id="PS50041"/>
    </source>
</evidence>
<dbReference type="InterPro" id="IPR016186">
    <property type="entry name" value="C-type_lectin-like/link_sf"/>
</dbReference>
<evidence type="ECO:0000313" key="4">
    <source>
        <dbReference type="Proteomes" id="UP000199450"/>
    </source>
</evidence>
<dbReference type="EMBL" id="FOBV01000001">
    <property type="protein sequence ID" value="SEM10637.1"/>
    <property type="molecule type" value="Genomic_DNA"/>
</dbReference>
<keyword evidence="4" id="KW-1185">Reference proteome</keyword>
<organism evidence="3 4">
    <name type="scientific">Chryseobacterium taichungense</name>
    <dbReference type="NCBI Taxonomy" id="295069"/>
    <lineage>
        <taxon>Bacteria</taxon>
        <taxon>Pseudomonadati</taxon>
        <taxon>Bacteroidota</taxon>
        <taxon>Flavobacteriia</taxon>
        <taxon>Flavobacteriales</taxon>
        <taxon>Weeksellaceae</taxon>
        <taxon>Chryseobacterium group</taxon>
        <taxon>Chryseobacterium</taxon>
    </lineage>
</organism>
<feature type="domain" description="C-type lectin" evidence="2">
    <location>
        <begin position="152"/>
        <end position="296"/>
    </location>
</feature>
<dbReference type="Proteomes" id="UP000199450">
    <property type="component" value="Unassembled WGS sequence"/>
</dbReference>
<dbReference type="STRING" id="295069.SAMN05421856_101128"/>
<protein>
    <recommendedName>
        <fullName evidence="2">C-type lectin domain-containing protein</fullName>
    </recommendedName>
</protein>
<dbReference type="PROSITE" id="PS50041">
    <property type="entry name" value="C_TYPE_LECTIN_2"/>
    <property type="match status" value="1"/>
</dbReference>